<comment type="caution">
    <text evidence="1">The sequence shown here is derived from an EMBL/GenBank/DDBJ whole genome shotgun (WGS) entry which is preliminary data.</text>
</comment>
<gene>
    <name evidence="1" type="ORF">EDS130_LOCUS3354</name>
</gene>
<proteinExistence type="predicted"/>
<name>A0A813QTC0_ADIRI</name>
<reference evidence="1" key="1">
    <citation type="submission" date="2021-02" db="EMBL/GenBank/DDBJ databases">
        <authorList>
            <person name="Nowell W R."/>
        </authorList>
    </citation>
    <scope>NUCLEOTIDE SEQUENCE</scope>
</reference>
<protein>
    <submittedName>
        <fullName evidence="1">Uncharacterized protein</fullName>
    </submittedName>
</protein>
<dbReference type="EMBL" id="CAJNOJ010000008">
    <property type="protein sequence ID" value="CAF0771748.1"/>
    <property type="molecule type" value="Genomic_DNA"/>
</dbReference>
<accession>A0A813QTC0</accession>
<evidence type="ECO:0000313" key="2">
    <source>
        <dbReference type="Proteomes" id="UP000663852"/>
    </source>
</evidence>
<organism evidence="1 2">
    <name type="scientific">Adineta ricciae</name>
    <name type="common">Rotifer</name>
    <dbReference type="NCBI Taxonomy" id="249248"/>
    <lineage>
        <taxon>Eukaryota</taxon>
        <taxon>Metazoa</taxon>
        <taxon>Spiralia</taxon>
        <taxon>Gnathifera</taxon>
        <taxon>Rotifera</taxon>
        <taxon>Eurotatoria</taxon>
        <taxon>Bdelloidea</taxon>
        <taxon>Adinetida</taxon>
        <taxon>Adinetidae</taxon>
        <taxon>Adineta</taxon>
    </lineage>
</organism>
<evidence type="ECO:0000313" key="1">
    <source>
        <dbReference type="EMBL" id="CAF0771748.1"/>
    </source>
</evidence>
<dbReference type="OrthoDB" id="9979308at2759"/>
<sequence length="123" mass="14299">MTLCIEERRHTEIPLSCIFKMSKLETSVSTSCFRLTAFLFLFIVIVSARNIDSLSIYEDGNDNDLTPDAFFLSKSINNRAERSQINDYGLQYGRYHLPFYKKRTIPIELQKALYAHGIVGRRR</sequence>
<dbReference type="Proteomes" id="UP000663852">
    <property type="component" value="Unassembled WGS sequence"/>
</dbReference>
<dbReference type="AlphaFoldDB" id="A0A813QTC0"/>